<comment type="caution">
    <text evidence="1">The sequence shown here is derived from an EMBL/GenBank/DDBJ whole genome shotgun (WGS) entry which is preliminary data.</text>
</comment>
<dbReference type="Proteomes" id="UP000178951">
    <property type="component" value="Unassembled WGS sequence"/>
</dbReference>
<accession>A0A1F4TVL6</accession>
<sequence length="302" mass="33396">MTAMRSVSKVLSWREFPAGNAKRLLLAAHEAGFTGSVMAIGGVARHVLLGKYEPPAGLQPDFDFVFIKEVCSPPIPPASHLDNNPHIMALQDVHRQVETDVYRFTRFLAGTGLLKAGEQDIDYFGVINPLDGSYYPSIVRPEIFDPTSSTLNLNAIGLIPLAEGIGFYDPFNALPEIREKVVEPICKVDEALVNNLLSGDCFVGHWARCYLQAETVGFSRGEHFMRGMMFGLVFLGIQLGRARMVPGQANKLADPIKALAAQLTNDEQLDRFQGTAYVDRAEKAKFILDYVNDFLKKWFTGG</sequence>
<dbReference type="EMBL" id="MEUF01000008">
    <property type="protein sequence ID" value="OGC36706.1"/>
    <property type="molecule type" value="Genomic_DNA"/>
</dbReference>
<dbReference type="AlphaFoldDB" id="A0A1F4TVL6"/>
<organism evidence="1 2">
    <name type="scientific">candidate division WOR-1 bacterium RIFOXYB2_FULL_48_7</name>
    <dbReference type="NCBI Taxonomy" id="1802583"/>
    <lineage>
        <taxon>Bacteria</taxon>
        <taxon>Bacillati</taxon>
        <taxon>Saganbacteria</taxon>
    </lineage>
</organism>
<name>A0A1F4TVL6_UNCSA</name>
<protein>
    <submittedName>
        <fullName evidence="1">Uncharacterized protein</fullName>
    </submittedName>
</protein>
<proteinExistence type="predicted"/>
<evidence type="ECO:0000313" key="2">
    <source>
        <dbReference type="Proteomes" id="UP000178951"/>
    </source>
</evidence>
<dbReference type="STRING" id="1802583.A2311_04065"/>
<reference evidence="1 2" key="1">
    <citation type="journal article" date="2016" name="Nat. Commun.">
        <title>Thousands of microbial genomes shed light on interconnected biogeochemical processes in an aquifer system.</title>
        <authorList>
            <person name="Anantharaman K."/>
            <person name="Brown C.T."/>
            <person name="Hug L.A."/>
            <person name="Sharon I."/>
            <person name="Castelle C.J."/>
            <person name="Probst A.J."/>
            <person name="Thomas B.C."/>
            <person name="Singh A."/>
            <person name="Wilkins M.J."/>
            <person name="Karaoz U."/>
            <person name="Brodie E.L."/>
            <person name="Williams K.H."/>
            <person name="Hubbard S.S."/>
            <person name="Banfield J.F."/>
        </authorList>
    </citation>
    <scope>NUCLEOTIDE SEQUENCE [LARGE SCALE GENOMIC DNA]</scope>
</reference>
<gene>
    <name evidence="1" type="ORF">A2311_04065</name>
</gene>
<evidence type="ECO:0000313" key="1">
    <source>
        <dbReference type="EMBL" id="OGC36706.1"/>
    </source>
</evidence>